<keyword evidence="1" id="KW-0479">Metal-binding</keyword>
<organism evidence="6 7">
    <name type="scientific">Lophium mytilinum</name>
    <dbReference type="NCBI Taxonomy" id="390894"/>
    <lineage>
        <taxon>Eukaryota</taxon>
        <taxon>Fungi</taxon>
        <taxon>Dikarya</taxon>
        <taxon>Ascomycota</taxon>
        <taxon>Pezizomycotina</taxon>
        <taxon>Dothideomycetes</taxon>
        <taxon>Pleosporomycetidae</taxon>
        <taxon>Mytilinidiales</taxon>
        <taxon>Mytilinidiaceae</taxon>
        <taxon>Lophium</taxon>
    </lineage>
</organism>
<evidence type="ECO:0000256" key="4">
    <source>
        <dbReference type="PROSITE-ProRule" id="PRU00134"/>
    </source>
</evidence>
<evidence type="ECO:0000256" key="2">
    <source>
        <dbReference type="ARBA" id="ARBA00022771"/>
    </source>
</evidence>
<keyword evidence="7" id="KW-1185">Reference proteome</keyword>
<evidence type="ECO:0000256" key="1">
    <source>
        <dbReference type="ARBA" id="ARBA00022723"/>
    </source>
</evidence>
<dbReference type="GO" id="GO:0008270">
    <property type="term" value="F:zinc ion binding"/>
    <property type="evidence" value="ECO:0007669"/>
    <property type="project" value="UniProtKB-KW"/>
</dbReference>
<evidence type="ECO:0000313" key="6">
    <source>
        <dbReference type="EMBL" id="KAF2496477.1"/>
    </source>
</evidence>
<dbReference type="Pfam" id="PF01753">
    <property type="entry name" value="zf-MYND"/>
    <property type="match status" value="1"/>
</dbReference>
<name>A0A6A6QZD3_9PEZI</name>
<dbReference type="EMBL" id="MU004188">
    <property type="protein sequence ID" value="KAF2496477.1"/>
    <property type="molecule type" value="Genomic_DNA"/>
</dbReference>
<reference evidence="6" key="1">
    <citation type="journal article" date="2020" name="Stud. Mycol.">
        <title>101 Dothideomycetes genomes: a test case for predicting lifestyles and emergence of pathogens.</title>
        <authorList>
            <person name="Haridas S."/>
            <person name="Albert R."/>
            <person name="Binder M."/>
            <person name="Bloem J."/>
            <person name="Labutti K."/>
            <person name="Salamov A."/>
            <person name="Andreopoulos B."/>
            <person name="Baker S."/>
            <person name="Barry K."/>
            <person name="Bills G."/>
            <person name="Bluhm B."/>
            <person name="Cannon C."/>
            <person name="Castanera R."/>
            <person name="Culley D."/>
            <person name="Daum C."/>
            <person name="Ezra D."/>
            <person name="Gonzalez J."/>
            <person name="Henrissat B."/>
            <person name="Kuo A."/>
            <person name="Liang C."/>
            <person name="Lipzen A."/>
            <person name="Lutzoni F."/>
            <person name="Magnuson J."/>
            <person name="Mondo S."/>
            <person name="Nolan M."/>
            <person name="Ohm R."/>
            <person name="Pangilinan J."/>
            <person name="Park H.-J."/>
            <person name="Ramirez L."/>
            <person name="Alfaro M."/>
            <person name="Sun H."/>
            <person name="Tritt A."/>
            <person name="Yoshinaga Y."/>
            <person name="Zwiers L.-H."/>
            <person name="Turgeon B."/>
            <person name="Goodwin S."/>
            <person name="Spatafora J."/>
            <person name="Crous P."/>
            <person name="Grigoriev I."/>
        </authorList>
    </citation>
    <scope>NUCLEOTIDE SEQUENCE</scope>
    <source>
        <strain evidence="6">CBS 269.34</strain>
    </source>
</reference>
<keyword evidence="2 4" id="KW-0863">Zinc-finger</keyword>
<dbReference type="SUPFAM" id="SSF144232">
    <property type="entry name" value="HIT/MYND zinc finger-like"/>
    <property type="match status" value="1"/>
</dbReference>
<dbReference type="Proteomes" id="UP000799750">
    <property type="component" value="Unassembled WGS sequence"/>
</dbReference>
<evidence type="ECO:0000313" key="7">
    <source>
        <dbReference type="Proteomes" id="UP000799750"/>
    </source>
</evidence>
<feature type="domain" description="MYND-type" evidence="5">
    <location>
        <begin position="260"/>
        <end position="297"/>
    </location>
</feature>
<dbReference type="InterPro" id="IPR002893">
    <property type="entry name" value="Znf_MYND"/>
</dbReference>
<dbReference type="OrthoDB" id="432970at2759"/>
<evidence type="ECO:0000259" key="5">
    <source>
        <dbReference type="PROSITE" id="PS50865"/>
    </source>
</evidence>
<dbReference type="PROSITE" id="PS01360">
    <property type="entry name" value="ZF_MYND_1"/>
    <property type="match status" value="1"/>
</dbReference>
<dbReference type="Gene3D" id="6.10.140.2220">
    <property type="match status" value="1"/>
</dbReference>
<dbReference type="AlphaFoldDB" id="A0A6A6QZD3"/>
<sequence length="334" mass="37327">MPQPTWNAYYPETGALSTISWGEDEIDTKEYEDFIKRGQGPALHAFTSMFEAVFNQGHPSWLLRGNKSVEQFRADTLQEISTQSNFPIIDRVHPTCYEMECELLIGGGLFTIVPKPRTLAMPPADPLASIFDHPTLIFEHPETGSETVVVYNEHQKLFPENNKATTEAFLSLFAEVVNPKHPCRALKGDKSDAQFRAEKFQSIANRSITIIDTIPPEQIGCRCAVEVGNLDLLVTAKNLVTPQDPNWKPAIYYPEPEPFCPICKSSLGLRLCTGCSSVLYCSKECQRVDWKDHKDACRHIAGLKANGYVTEEILDASSIPNSYKTASKVEKTVI</sequence>
<keyword evidence="3" id="KW-0862">Zinc</keyword>
<gene>
    <name evidence="6" type="ORF">BU16DRAFT_539008</name>
</gene>
<proteinExistence type="predicted"/>
<evidence type="ECO:0000256" key="3">
    <source>
        <dbReference type="ARBA" id="ARBA00022833"/>
    </source>
</evidence>
<protein>
    <recommendedName>
        <fullName evidence="5">MYND-type domain-containing protein</fullName>
    </recommendedName>
</protein>
<accession>A0A6A6QZD3</accession>
<dbReference type="PROSITE" id="PS50865">
    <property type="entry name" value="ZF_MYND_2"/>
    <property type="match status" value="1"/>
</dbReference>